<dbReference type="InterPro" id="IPR003594">
    <property type="entry name" value="HATPase_dom"/>
</dbReference>
<dbReference type="InterPro" id="IPR005467">
    <property type="entry name" value="His_kinase_dom"/>
</dbReference>
<dbReference type="SMART" id="SM00086">
    <property type="entry name" value="PAC"/>
    <property type="match status" value="6"/>
</dbReference>
<evidence type="ECO:0000313" key="10">
    <source>
        <dbReference type="EMBL" id="AFK05712.1"/>
    </source>
</evidence>
<accession>A0ABN4AXE1</accession>
<dbReference type="Pfam" id="PF08448">
    <property type="entry name" value="PAS_4"/>
    <property type="match status" value="3"/>
</dbReference>
<dbReference type="InterPro" id="IPR036097">
    <property type="entry name" value="HisK_dim/P_sf"/>
</dbReference>
<reference evidence="10 11" key="1">
    <citation type="submission" date="2011-07" db="EMBL/GenBank/DDBJ databases">
        <title>The complete genome of plasmid 4 of Emticicia oligotrophica DSM 17448.</title>
        <authorList>
            <consortium name="US DOE Joint Genome Institute (JGI-PGF)"/>
            <person name="Lucas S."/>
            <person name="Han J."/>
            <person name="Lapidus A."/>
            <person name="Bruce D."/>
            <person name="Goodwin L."/>
            <person name="Pitluck S."/>
            <person name="Peters L."/>
            <person name="Kyrpides N."/>
            <person name="Mavromatis K."/>
            <person name="Ivanova N."/>
            <person name="Ovchinnikova G."/>
            <person name="Teshima H."/>
            <person name="Detter J.C."/>
            <person name="Tapia R."/>
            <person name="Han C."/>
            <person name="Land M."/>
            <person name="Hauser L."/>
            <person name="Markowitz V."/>
            <person name="Cheng J.-F."/>
            <person name="Hugenholtz P."/>
            <person name="Woyke T."/>
            <person name="Wu D."/>
            <person name="Tindall B."/>
            <person name="Pomrenke H."/>
            <person name="Brambilla E."/>
            <person name="Klenk H.-P."/>
            <person name="Eisen J.A."/>
        </authorList>
    </citation>
    <scope>NUCLEOTIDE SEQUENCE [LARGE SCALE GENOMIC DNA]</scope>
    <source>
        <strain evidence="11">DSM 17448 / GPTSA100-15</strain>
        <plasmid evidence="10 11">pEMTOL04</plasmid>
    </source>
</reference>
<evidence type="ECO:0000259" key="8">
    <source>
        <dbReference type="PROSITE" id="PS50112"/>
    </source>
</evidence>
<sequence length="1642" mass="189632">MSQTITNNIFNAFPLPSLLISVDSSFTIQNVNDAFLRETNKTEKELIGKQLHTYFTENKLDFTTLEQSLHQVITTKQTQTILAKTISEQAIELENIPILDEHKEIKLIIQSYKFINRTNQENGKNELELLKKYTKESLIEINNKQKELEAHFNALIENTPDLIYSIDLNFNLITFNSALSNLMFALKGVNLEPGMNILKHFSEVKREKYTHLLKKIIKQGRYVFEDEFMFNNEMLVFNVAVNPIFNEKKRLIGVTILSKNITQQKQLKKKEEEQRAEYRALVDNMSDVVYSLDMDLNLITFNKAMVEASMSLIGQTPHKGMSLIENFAIEKSVCLRENLAKASEGKRITFLCEEALKDELQIYEVTIYPIFNDDAIQTGFLVHSKIVTEKVKAERAQEKILHTLNNIMSLSLDVICTIDNKGIFTNVNAAAYNLLGYHPEELIGKSCFDFIYPEDLPKSIEMVNKLDSINNTCILENRYVHKDGRVIDVLGSIRKENEEGVLYCTAKDITEKKANETRLNDSLNRYKYLFENNPAPMFIFDFKTLQLIDCNIEALYLYGYEREEFLRLTLKDIRPAEELPFLKEKTSSEEAFGKILRTKVKHLKKSGEIMVVETVGHLAELQGNKVVLVQINDVTKREKALQELKDKEAKLRTATVIAKLAYWQLNIDRQFSTSEEIFNVLGLQETSPLNYDSWLKLIHEDDKKIYLEAENAVFIDKNEIDIQIRITPKTEVIKWVHIKGKAVKDSHENIIFLEGTLQDISEQKKAQIALNERNFFIETAFQNLPIGIAVSNMDTGKNTLMNKQFEEIYGWPKEEMSDTPEFFGKIYGDVKLGAEAFEQFVEDAKGGRTSWEDIQITTKSGEKRIIRAKNIPIYEQNFLIKTVVDDTERVKAKNNLILSNERYNLVTQATSDAIWDWDLVSNSFFRGGSFEKIFGHSESNLSSIDSWSVYLHPDDANRVLNGIHAAIESDAINWKDEYCYQKADGKYAYVLDKGFILRDNTGKAIRMVGAMQDITERNEREQQLKLFESVVINSNDAILITEPEPFDEPGPKIMYANKAFTKMTGYEVEEIIGNTPSILQGPKTDAKELAKLSQALQKWESCEGTSINYKKNGEEFWVNFTLTPVANEKGWFTHWIAIARDITEKVNYERDLIEANNKVITTLESIRDGFYSMDKNWVVTYWNKEMEVLTEVNRTDIIGKNLWEYFPDLVETRFYFEYKRAVDENVVVRFEEYLTISEQWFEANAFPSENGLTVFIRDITERKLNEQKIKSERKLLRTLIDNLPDSIYFKDTNARKVISNKVDLRLQGVSSEEEVLSKTDTEIYPYKPSCLGYEQDLEVLNSGKALIDYEDSFISNEGQLSWYLTSKVPVYDDNKNIMGLLGIGRDITERKLAEQKLEAVNNELQKKVQQLVISNAELEQFAYVASHDLQEPLRMITSFLSQIERKYKDVIDEKGKQYIYFAVDGAKRMRQIILDLLEFSRVGRMEDKQELVNLNDLVNDILILYRKQIQEKKAIIHLDTLPTVKASKSSMRQVFQNLISNSLKYVSTEERVVPQIKITVESVNNEWMIAIKDNGIGIDSQYFDKIFIIFQRLHNKNDYSGTGIGLAITKKIIENLGGRIWLESEPNKGSTFYFTIPKQEIH</sequence>
<dbReference type="Pfam" id="PF13188">
    <property type="entry name" value="PAS_8"/>
    <property type="match status" value="1"/>
</dbReference>
<dbReference type="SUPFAM" id="SSF47384">
    <property type="entry name" value="Homodimeric domain of signal transducing histidine kinase"/>
    <property type="match status" value="1"/>
</dbReference>
<dbReference type="Pfam" id="PF13426">
    <property type="entry name" value="PAS_9"/>
    <property type="match status" value="4"/>
</dbReference>
<dbReference type="EC" id="2.7.13.3" evidence="2"/>
<protein>
    <recommendedName>
        <fullName evidence="2">histidine kinase</fullName>
        <ecNumber evidence="2">2.7.13.3</ecNumber>
    </recommendedName>
</protein>
<keyword evidence="4" id="KW-0808">Transferase</keyword>
<dbReference type="PROSITE" id="PS50113">
    <property type="entry name" value="PAC"/>
    <property type="match status" value="4"/>
</dbReference>
<comment type="catalytic activity">
    <reaction evidence="1">
        <text>ATP + protein L-histidine = ADP + protein N-phospho-L-histidine.</text>
        <dbReference type="EC" id="2.7.13.3"/>
    </reaction>
</comment>
<dbReference type="Gene3D" id="3.30.565.10">
    <property type="entry name" value="Histidine kinase-like ATPase, C-terminal domain"/>
    <property type="match status" value="1"/>
</dbReference>
<keyword evidence="5 10" id="KW-0418">Kinase</keyword>
<dbReference type="Pfam" id="PF02518">
    <property type="entry name" value="HATPase_c"/>
    <property type="match status" value="1"/>
</dbReference>
<feature type="domain" description="PAC" evidence="9">
    <location>
        <begin position="974"/>
        <end position="1026"/>
    </location>
</feature>
<feature type="domain" description="PAS" evidence="8">
    <location>
        <begin position="400"/>
        <end position="465"/>
    </location>
</feature>
<evidence type="ECO:0000256" key="2">
    <source>
        <dbReference type="ARBA" id="ARBA00012438"/>
    </source>
</evidence>
<feature type="coiled-coil region" evidence="6">
    <location>
        <begin position="1390"/>
        <end position="1421"/>
    </location>
</feature>
<dbReference type="InterPro" id="IPR052162">
    <property type="entry name" value="Sensor_kinase/Photoreceptor"/>
</dbReference>
<keyword evidence="6" id="KW-0175">Coiled coil</keyword>
<dbReference type="PRINTS" id="PR00344">
    <property type="entry name" value="BCTRLSENSOR"/>
</dbReference>
<keyword evidence="10" id="KW-0614">Plasmid</keyword>
<evidence type="ECO:0000259" key="7">
    <source>
        <dbReference type="PROSITE" id="PS50109"/>
    </source>
</evidence>
<dbReference type="InterPro" id="IPR000014">
    <property type="entry name" value="PAS"/>
</dbReference>
<name>A0ABN4AXE1_EMTOG</name>
<dbReference type="InterPro" id="IPR013655">
    <property type="entry name" value="PAS_fold_3"/>
</dbReference>
<dbReference type="InterPro" id="IPR003661">
    <property type="entry name" value="HisK_dim/P_dom"/>
</dbReference>
<feature type="domain" description="Histidine kinase" evidence="7">
    <location>
        <begin position="1424"/>
        <end position="1640"/>
    </location>
</feature>
<dbReference type="PROSITE" id="PS50112">
    <property type="entry name" value="PAS"/>
    <property type="match status" value="5"/>
</dbReference>
<dbReference type="InterPro" id="IPR000700">
    <property type="entry name" value="PAS-assoc_C"/>
</dbReference>
<feature type="domain" description="PAS" evidence="8">
    <location>
        <begin position="899"/>
        <end position="970"/>
    </location>
</feature>
<feature type="domain" description="PAS" evidence="8">
    <location>
        <begin position="1047"/>
        <end position="1075"/>
    </location>
</feature>
<feature type="coiled-coil region" evidence="6">
    <location>
        <begin position="261"/>
        <end position="288"/>
    </location>
</feature>
<dbReference type="SMART" id="SM00387">
    <property type="entry name" value="HATPase_c"/>
    <property type="match status" value="1"/>
</dbReference>
<dbReference type="SUPFAM" id="SSF55874">
    <property type="entry name" value="ATPase domain of HSP90 chaperone/DNA topoisomerase II/histidine kinase"/>
    <property type="match status" value="1"/>
</dbReference>
<dbReference type="CDD" id="cd00130">
    <property type="entry name" value="PAS"/>
    <property type="match status" value="6"/>
</dbReference>
<dbReference type="RefSeq" id="WP_015026378.1">
    <property type="nucleotide sequence ID" value="NC_018744.1"/>
</dbReference>
<dbReference type="InterPro" id="IPR013656">
    <property type="entry name" value="PAS_4"/>
</dbReference>
<dbReference type="InterPro" id="IPR004358">
    <property type="entry name" value="Sig_transdc_His_kin-like_C"/>
</dbReference>
<evidence type="ECO:0000313" key="11">
    <source>
        <dbReference type="Proteomes" id="UP000002875"/>
    </source>
</evidence>
<keyword evidence="3" id="KW-0597">Phosphoprotein</keyword>
<geneLocation type="plasmid" evidence="10 11">
    <name>pEMTOL04</name>
</geneLocation>
<dbReference type="GO" id="GO:0016301">
    <property type="term" value="F:kinase activity"/>
    <property type="evidence" value="ECO:0007669"/>
    <property type="project" value="UniProtKB-KW"/>
</dbReference>
<dbReference type="Gene3D" id="3.30.450.20">
    <property type="entry name" value="PAS domain"/>
    <property type="match status" value="11"/>
</dbReference>
<feature type="domain" description="PAS" evidence="8">
    <location>
        <begin position="522"/>
        <end position="566"/>
    </location>
</feature>
<dbReference type="InterPro" id="IPR001610">
    <property type="entry name" value="PAC"/>
</dbReference>
<dbReference type="PANTHER" id="PTHR43304">
    <property type="entry name" value="PHYTOCHROME-LIKE PROTEIN CPH1"/>
    <property type="match status" value="1"/>
</dbReference>
<dbReference type="Gene3D" id="1.10.287.130">
    <property type="match status" value="1"/>
</dbReference>
<dbReference type="InterPro" id="IPR036890">
    <property type="entry name" value="HATPase_C_sf"/>
</dbReference>
<dbReference type="CDD" id="cd00082">
    <property type="entry name" value="HisKA"/>
    <property type="match status" value="1"/>
</dbReference>
<proteinExistence type="predicted"/>
<dbReference type="NCBIfam" id="TIGR00229">
    <property type="entry name" value="sensory_box"/>
    <property type="match status" value="7"/>
</dbReference>
<evidence type="ECO:0000256" key="4">
    <source>
        <dbReference type="ARBA" id="ARBA00022679"/>
    </source>
</evidence>
<dbReference type="PROSITE" id="PS50109">
    <property type="entry name" value="HIS_KIN"/>
    <property type="match status" value="1"/>
</dbReference>
<keyword evidence="11" id="KW-1185">Reference proteome</keyword>
<dbReference type="PANTHER" id="PTHR43304:SF1">
    <property type="entry name" value="PAC DOMAIN-CONTAINING PROTEIN"/>
    <property type="match status" value="1"/>
</dbReference>
<dbReference type="InterPro" id="IPR035965">
    <property type="entry name" value="PAS-like_dom_sf"/>
</dbReference>
<feature type="domain" description="PAS" evidence="8">
    <location>
        <begin position="1155"/>
        <end position="1206"/>
    </location>
</feature>
<dbReference type="SMART" id="SM00091">
    <property type="entry name" value="PAS"/>
    <property type="match status" value="10"/>
</dbReference>
<gene>
    <name evidence="10" type="ordered locus">Emtol_0026</name>
</gene>
<dbReference type="Pfam" id="PF08447">
    <property type="entry name" value="PAS_3"/>
    <property type="match status" value="2"/>
</dbReference>
<feature type="domain" description="PAC" evidence="9">
    <location>
        <begin position="1100"/>
        <end position="1154"/>
    </location>
</feature>
<dbReference type="EMBL" id="CP002965">
    <property type="protein sequence ID" value="AFK05712.1"/>
    <property type="molecule type" value="Genomic_DNA"/>
</dbReference>
<evidence type="ECO:0000256" key="3">
    <source>
        <dbReference type="ARBA" id="ARBA00022553"/>
    </source>
</evidence>
<evidence type="ECO:0000259" key="9">
    <source>
        <dbReference type="PROSITE" id="PS50113"/>
    </source>
</evidence>
<evidence type="ECO:0000256" key="1">
    <source>
        <dbReference type="ARBA" id="ARBA00000085"/>
    </source>
</evidence>
<dbReference type="Proteomes" id="UP000002875">
    <property type="component" value="Plasmid pEMTOL04"/>
</dbReference>
<feature type="domain" description="PAC" evidence="9">
    <location>
        <begin position="1347"/>
        <end position="1399"/>
    </location>
</feature>
<organism evidence="10 11">
    <name type="scientific">Emticicia oligotrophica (strain DSM 17448 / CIP 109782 / MTCC 6937 / GPTSA100-15)</name>
    <dbReference type="NCBI Taxonomy" id="929562"/>
    <lineage>
        <taxon>Bacteria</taxon>
        <taxon>Pseudomonadati</taxon>
        <taxon>Bacteroidota</taxon>
        <taxon>Cytophagia</taxon>
        <taxon>Cytophagales</taxon>
        <taxon>Leadbetterellaceae</taxon>
        <taxon>Emticicia</taxon>
    </lineage>
</organism>
<evidence type="ECO:0000256" key="6">
    <source>
        <dbReference type="SAM" id="Coils"/>
    </source>
</evidence>
<evidence type="ECO:0000256" key="5">
    <source>
        <dbReference type="ARBA" id="ARBA00022777"/>
    </source>
</evidence>
<dbReference type="SMART" id="SM00388">
    <property type="entry name" value="HisKA"/>
    <property type="match status" value="1"/>
</dbReference>
<dbReference type="SUPFAM" id="SSF55785">
    <property type="entry name" value="PYP-like sensor domain (PAS domain)"/>
    <property type="match status" value="11"/>
</dbReference>
<dbReference type="Pfam" id="PF00512">
    <property type="entry name" value="HisKA"/>
    <property type="match status" value="1"/>
</dbReference>
<feature type="domain" description="PAC" evidence="9">
    <location>
        <begin position="720"/>
        <end position="772"/>
    </location>
</feature>